<sequence length="532" mass="59921">MSLDLPMLMSRSRLLGSVASSAPRLLNMITKPDNLSRRTKSFHLSCLDQHIVRVYIQTLCVFPFPDQNNAEAAIHSLGNGLRLTLRKFPFLAGTLTLPDPGTGKLALEYPTEVSDEELNCIFRSKQITYHERDFPYTYEKLKRDGMPPSAFKGAMFVPEDLAEYPGVSEDGEGKVDFDKSDAPAMRCQAFFIPGGLVLSTYMHHSVSDFSGINIFWEAFSKNVSSLSSQHIPCESRVFDTTNVAERQSQLRQAVDRHTVPQRTGSNADCYCDGPPKYHKTLSTETTCTQRLFVIPVSRIRQYRDRLRPHFPPEYTPTMCNVLAALVWTHITRARGDRLLEHGLKETNLGIATDLRKRQNPRIPADYMGNMALFSKGTFSVSDMLAEGRVTVSTIVRVIKEIQSAIHSVDDNWVSRHLKFFKSIDQITDTELSLAMTFGSDMYISSWLNFGADLSWGIPGTDHGKQSLAGRPEFIRRTYAPSDGGIIFLPRRRQPVNNAEAPFEILVRLAKEDMTRVLEEEGGLRSWADAVLE</sequence>
<reference evidence="2" key="1">
    <citation type="submission" date="2021-12" db="EMBL/GenBank/DDBJ databases">
        <title>Curvularia clavata genome.</title>
        <authorList>
            <person name="Cao Y."/>
        </authorList>
    </citation>
    <scope>NUCLEOTIDE SEQUENCE</scope>
    <source>
        <strain evidence="2">Yc1106</strain>
    </source>
</reference>
<gene>
    <name evidence="2" type="ORF">yc1106_03984</name>
</gene>
<dbReference type="GO" id="GO:0044550">
    <property type="term" value="P:secondary metabolite biosynthetic process"/>
    <property type="evidence" value="ECO:0007669"/>
    <property type="project" value="TreeGrafter"/>
</dbReference>
<protein>
    <submittedName>
        <fullName evidence="2">Trichothecene 8-O-acetyltransferase</fullName>
    </submittedName>
</protein>
<evidence type="ECO:0000313" key="2">
    <source>
        <dbReference type="EMBL" id="USP76710.1"/>
    </source>
</evidence>
<proteinExistence type="predicted"/>
<dbReference type="OrthoDB" id="1862401at2759"/>
<dbReference type="InterPro" id="IPR050317">
    <property type="entry name" value="Plant_Fungal_Acyltransferase"/>
</dbReference>
<dbReference type="VEuPathDB" id="FungiDB:yc1106_03984"/>
<dbReference type="AlphaFoldDB" id="A0A9Q8Z6R7"/>
<dbReference type="Proteomes" id="UP001056012">
    <property type="component" value="Chromosome 3"/>
</dbReference>
<evidence type="ECO:0000256" key="1">
    <source>
        <dbReference type="ARBA" id="ARBA00022679"/>
    </source>
</evidence>
<keyword evidence="3" id="KW-1185">Reference proteome</keyword>
<dbReference type="Gene3D" id="3.30.559.10">
    <property type="entry name" value="Chloramphenicol acetyltransferase-like domain"/>
    <property type="match status" value="2"/>
</dbReference>
<name>A0A9Q8Z6R7_CURCL</name>
<organism evidence="2 3">
    <name type="scientific">Curvularia clavata</name>
    <dbReference type="NCBI Taxonomy" id="95742"/>
    <lineage>
        <taxon>Eukaryota</taxon>
        <taxon>Fungi</taxon>
        <taxon>Dikarya</taxon>
        <taxon>Ascomycota</taxon>
        <taxon>Pezizomycotina</taxon>
        <taxon>Dothideomycetes</taxon>
        <taxon>Pleosporomycetidae</taxon>
        <taxon>Pleosporales</taxon>
        <taxon>Pleosporineae</taxon>
        <taxon>Pleosporaceae</taxon>
        <taxon>Curvularia</taxon>
    </lineage>
</organism>
<accession>A0A9Q8Z6R7</accession>
<dbReference type="PANTHER" id="PTHR31642">
    <property type="entry name" value="TRICHOTHECENE 3-O-ACETYLTRANSFERASE"/>
    <property type="match status" value="1"/>
</dbReference>
<dbReference type="EMBL" id="CP089276">
    <property type="protein sequence ID" value="USP76710.1"/>
    <property type="molecule type" value="Genomic_DNA"/>
</dbReference>
<dbReference type="GO" id="GO:0016747">
    <property type="term" value="F:acyltransferase activity, transferring groups other than amino-acyl groups"/>
    <property type="evidence" value="ECO:0007669"/>
    <property type="project" value="TreeGrafter"/>
</dbReference>
<dbReference type="Pfam" id="PF02458">
    <property type="entry name" value="Transferase"/>
    <property type="match status" value="2"/>
</dbReference>
<evidence type="ECO:0000313" key="3">
    <source>
        <dbReference type="Proteomes" id="UP001056012"/>
    </source>
</evidence>
<dbReference type="InterPro" id="IPR023213">
    <property type="entry name" value="CAT-like_dom_sf"/>
</dbReference>
<keyword evidence="1" id="KW-0808">Transferase</keyword>
<dbReference type="PANTHER" id="PTHR31642:SF310">
    <property type="entry name" value="FATTY ALCOHOL:CAFFEOYL-COA ACYLTRANSFERASE"/>
    <property type="match status" value="1"/>
</dbReference>